<dbReference type="AlphaFoldDB" id="A0A9D1P7J4"/>
<keyword evidence="6 11" id="KW-0812">Transmembrane</keyword>
<dbReference type="EMBL" id="DVOT01000146">
    <property type="protein sequence ID" value="HIV27945.1"/>
    <property type="molecule type" value="Genomic_DNA"/>
</dbReference>
<dbReference type="PANTHER" id="PTHR45436:SF5">
    <property type="entry name" value="SENSOR HISTIDINE KINASE TRCS"/>
    <property type="match status" value="1"/>
</dbReference>
<dbReference type="EC" id="2.7.13.3" evidence="3"/>
<evidence type="ECO:0000256" key="3">
    <source>
        <dbReference type="ARBA" id="ARBA00012438"/>
    </source>
</evidence>
<evidence type="ECO:0000256" key="6">
    <source>
        <dbReference type="ARBA" id="ARBA00022692"/>
    </source>
</evidence>
<gene>
    <name evidence="13" type="ORF">IAA64_08250</name>
</gene>
<dbReference type="InterPro" id="IPR003594">
    <property type="entry name" value="HATPase_dom"/>
</dbReference>
<keyword evidence="7 13" id="KW-0418">Kinase</keyword>
<accession>A0A9D1P7J4</accession>
<evidence type="ECO:0000256" key="10">
    <source>
        <dbReference type="ARBA" id="ARBA00023136"/>
    </source>
</evidence>
<dbReference type="CDD" id="cd00075">
    <property type="entry name" value="HATPase"/>
    <property type="match status" value="1"/>
</dbReference>
<keyword evidence="8 11" id="KW-1133">Transmembrane helix</keyword>
<dbReference type="SUPFAM" id="SSF55874">
    <property type="entry name" value="ATPase domain of HSP90 chaperone/DNA topoisomerase II/histidine kinase"/>
    <property type="match status" value="1"/>
</dbReference>
<feature type="transmembrane region" description="Helical" evidence="11">
    <location>
        <begin position="148"/>
        <end position="173"/>
    </location>
</feature>
<name>A0A9D1P7J4_9FIRM</name>
<dbReference type="GO" id="GO:0005886">
    <property type="term" value="C:plasma membrane"/>
    <property type="evidence" value="ECO:0007669"/>
    <property type="project" value="TreeGrafter"/>
</dbReference>
<sequence length="402" mass="43481">MKKTLRKKFILFAMLAVTILLVVLIGAISGLSWVALDGQSSAVLHALANGGGDVSREALPAPKPFLPPMNMDTLQSARFFVVHVDGDGKVLDVDVEQISSISAEEAAQYAALITDAAGKTGPYKYEVKQLGAERLIFFLDTSGQWGTFAMVLSISSAIALVCWLAIFLFVILLSGRVVRPILAGMEKQKQFITNAGHELKTPLSIIQSNNDAATLIHGETKYSKNIRMQTQRLNLLMTNLLTLAKLDEETKLPTETVNISELTGGMLATYEDSLAQKQIALSTKVQEGVFLQVHRDTFSQMISILLDNAAKYTPAGGEMQFSLAEEGGHVKIVEENTCAPLAADPERLFERFYRGDGARTQSDPSSGYGIGLSAARAIAETFGGTLAAEYPAAGKIRFTARF</sequence>
<evidence type="ECO:0000256" key="5">
    <source>
        <dbReference type="ARBA" id="ARBA00022679"/>
    </source>
</evidence>
<keyword evidence="10 11" id="KW-0472">Membrane</keyword>
<dbReference type="InterPro" id="IPR003661">
    <property type="entry name" value="HisK_dim/P_dom"/>
</dbReference>
<evidence type="ECO:0000313" key="14">
    <source>
        <dbReference type="Proteomes" id="UP000886884"/>
    </source>
</evidence>
<comment type="catalytic activity">
    <reaction evidence="1">
        <text>ATP + protein L-histidine = ADP + protein N-phospho-L-histidine.</text>
        <dbReference type="EC" id="2.7.13.3"/>
    </reaction>
</comment>
<reference evidence="13" key="2">
    <citation type="journal article" date="2021" name="PeerJ">
        <title>Extensive microbial diversity within the chicken gut microbiome revealed by metagenomics and culture.</title>
        <authorList>
            <person name="Gilroy R."/>
            <person name="Ravi A."/>
            <person name="Getino M."/>
            <person name="Pursley I."/>
            <person name="Horton D.L."/>
            <person name="Alikhan N.F."/>
            <person name="Baker D."/>
            <person name="Gharbi K."/>
            <person name="Hall N."/>
            <person name="Watson M."/>
            <person name="Adriaenssens E.M."/>
            <person name="Foster-Nyarko E."/>
            <person name="Jarju S."/>
            <person name="Secka A."/>
            <person name="Antonio M."/>
            <person name="Oren A."/>
            <person name="Chaudhuri R.R."/>
            <person name="La Ragione R."/>
            <person name="Hildebrand F."/>
            <person name="Pallen M.J."/>
        </authorList>
    </citation>
    <scope>NUCLEOTIDE SEQUENCE</scope>
    <source>
        <strain evidence="13">CHK183-6373</strain>
    </source>
</reference>
<dbReference type="InterPro" id="IPR036890">
    <property type="entry name" value="HATPase_C_sf"/>
</dbReference>
<dbReference type="InterPro" id="IPR036097">
    <property type="entry name" value="HisK_dim/P_sf"/>
</dbReference>
<feature type="domain" description="Histidine kinase" evidence="12">
    <location>
        <begin position="194"/>
        <end position="402"/>
    </location>
</feature>
<dbReference type="SMART" id="SM00387">
    <property type="entry name" value="HATPase_c"/>
    <property type="match status" value="1"/>
</dbReference>
<dbReference type="PROSITE" id="PS50109">
    <property type="entry name" value="HIS_KIN"/>
    <property type="match status" value="1"/>
</dbReference>
<comment type="subcellular location">
    <subcellularLocation>
        <location evidence="2">Membrane</location>
    </subcellularLocation>
</comment>
<dbReference type="Pfam" id="PF00512">
    <property type="entry name" value="HisKA"/>
    <property type="match status" value="1"/>
</dbReference>
<dbReference type="SMART" id="SM00388">
    <property type="entry name" value="HisKA"/>
    <property type="match status" value="1"/>
</dbReference>
<dbReference type="GO" id="GO:0000155">
    <property type="term" value="F:phosphorelay sensor kinase activity"/>
    <property type="evidence" value="ECO:0007669"/>
    <property type="project" value="InterPro"/>
</dbReference>
<evidence type="ECO:0000256" key="9">
    <source>
        <dbReference type="ARBA" id="ARBA00023012"/>
    </source>
</evidence>
<evidence type="ECO:0000259" key="12">
    <source>
        <dbReference type="PROSITE" id="PS50109"/>
    </source>
</evidence>
<evidence type="ECO:0000256" key="11">
    <source>
        <dbReference type="SAM" id="Phobius"/>
    </source>
</evidence>
<dbReference type="InterPro" id="IPR004358">
    <property type="entry name" value="Sig_transdc_His_kin-like_C"/>
</dbReference>
<dbReference type="Gene3D" id="1.10.287.130">
    <property type="match status" value="1"/>
</dbReference>
<feature type="transmembrane region" description="Helical" evidence="11">
    <location>
        <begin position="9"/>
        <end position="36"/>
    </location>
</feature>
<keyword evidence="9" id="KW-0902">Two-component regulatory system</keyword>
<evidence type="ECO:0000313" key="13">
    <source>
        <dbReference type="EMBL" id="HIV27945.1"/>
    </source>
</evidence>
<protein>
    <recommendedName>
        <fullName evidence="3">histidine kinase</fullName>
        <ecNumber evidence="3">2.7.13.3</ecNumber>
    </recommendedName>
</protein>
<dbReference type="Pfam" id="PF02518">
    <property type="entry name" value="HATPase_c"/>
    <property type="match status" value="1"/>
</dbReference>
<evidence type="ECO:0000256" key="7">
    <source>
        <dbReference type="ARBA" id="ARBA00022777"/>
    </source>
</evidence>
<proteinExistence type="predicted"/>
<evidence type="ECO:0000256" key="1">
    <source>
        <dbReference type="ARBA" id="ARBA00000085"/>
    </source>
</evidence>
<evidence type="ECO:0000256" key="8">
    <source>
        <dbReference type="ARBA" id="ARBA00022989"/>
    </source>
</evidence>
<keyword evidence="5" id="KW-0808">Transferase</keyword>
<dbReference type="CDD" id="cd00082">
    <property type="entry name" value="HisKA"/>
    <property type="match status" value="1"/>
</dbReference>
<dbReference type="PRINTS" id="PR00344">
    <property type="entry name" value="BCTRLSENSOR"/>
</dbReference>
<organism evidence="13 14">
    <name type="scientific">Candidatus Ornithocaccomicrobium faecavium</name>
    <dbReference type="NCBI Taxonomy" id="2840890"/>
    <lineage>
        <taxon>Bacteria</taxon>
        <taxon>Bacillati</taxon>
        <taxon>Bacillota</taxon>
        <taxon>Clostridia</taxon>
        <taxon>Candidatus Ornithocaccomicrobium</taxon>
    </lineage>
</organism>
<dbReference type="InterPro" id="IPR005467">
    <property type="entry name" value="His_kinase_dom"/>
</dbReference>
<dbReference type="SUPFAM" id="SSF47384">
    <property type="entry name" value="Homodimeric domain of signal transducing histidine kinase"/>
    <property type="match status" value="1"/>
</dbReference>
<dbReference type="InterPro" id="IPR050428">
    <property type="entry name" value="TCS_sensor_his_kinase"/>
</dbReference>
<dbReference type="PANTHER" id="PTHR45436">
    <property type="entry name" value="SENSOR HISTIDINE KINASE YKOH"/>
    <property type="match status" value="1"/>
</dbReference>
<comment type="caution">
    <text evidence="13">The sequence shown here is derived from an EMBL/GenBank/DDBJ whole genome shotgun (WGS) entry which is preliminary data.</text>
</comment>
<evidence type="ECO:0000256" key="4">
    <source>
        <dbReference type="ARBA" id="ARBA00022553"/>
    </source>
</evidence>
<evidence type="ECO:0000256" key="2">
    <source>
        <dbReference type="ARBA" id="ARBA00004370"/>
    </source>
</evidence>
<dbReference type="Proteomes" id="UP000886884">
    <property type="component" value="Unassembled WGS sequence"/>
</dbReference>
<reference evidence="13" key="1">
    <citation type="submission" date="2020-10" db="EMBL/GenBank/DDBJ databases">
        <authorList>
            <person name="Gilroy R."/>
        </authorList>
    </citation>
    <scope>NUCLEOTIDE SEQUENCE</scope>
    <source>
        <strain evidence="13">CHK183-6373</strain>
    </source>
</reference>
<dbReference type="Gene3D" id="3.30.565.10">
    <property type="entry name" value="Histidine kinase-like ATPase, C-terminal domain"/>
    <property type="match status" value="1"/>
</dbReference>
<keyword evidence="4" id="KW-0597">Phosphoprotein</keyword>